<reference evidence="1 2" key="1">
    <citation type="submission" date="2019-01" db="EMBL/GenBank/DDBJ databases">
        <authorList>
            <person name="Chen W.-M."/>
        </authorList>
    </citation>
    <scope>NUCLEOTIDE SEQUENCE [LARGE SCALE GENOMIC DNA]</scope>
    <source>
        <strain evidence="1 2">KYPY4</strain>
    </source>
</reference>
<evidence type="ECO:0000313" key="2">
    <source>
        <dbReference type="Proteomes" id="UP000285575"/>
    </source>
</evidence>
<dbReference type="AlphaFoldDB" id="A0A437RFJ8"/>
<comment type="caution">
    <text evidence="1">The sequence shown here is derived from an EMBL/GenBank/DDBJ whole genome shotgun (WGS) entry which is preliminary data.</text>
</comment>
<gene>
    <name evidence="1" type="ORF">EOE66_15645</name>
</gene>
<protein>
    <submittedName>
        <fullName evidence="1">Peptidase</fullName>
    </submittedName>
</protein>
<dbReference type="InterPro" id="IPR010836">
    <property type="entry name" value="SapC"/>
</dbReference>
<accession>A0A437RFJ8</accession>
<proteinExistence type="predicted"/>
<dbReference type="RefSeq" id="WP_128229630.1">
    <property type="nucleotide sequence ID" value="NZ_SACR01000004.1"/>
</dbReference>
<dbReference type="Pfam" id="PF07277">
    <property type="entry name" value="SapC"/>
    <property type="match status" value="1"/>
</dbReference>
<dbReference type="EMBL" id="SACR01000004">
    <property type="protein sequence ID" value="RVU45541.1"/>
    <property type="molecule type" value="Genomic_DNA"/>
</dbReference>
<organism evidence="1 2">
    <name type="scientific">Rubrivivax rivuli</name>
    <dbReference type="NCBI Taxonomy" id="1862385"/>
    <lineage>
        <taxon>Bacteria</taxon>
        <taxon>Pseudomonadati</taxon>
        <taxon>Pseudomonadota</taxon>
        <taxon>Betaproteobacteria</taxon>
        <taxon>Burkholderiales</taxon>
        <taxon>Sphaerotilaceae</taxon>
        <taxon>Rubrivivax</taxon>
    </lineage>
</organism>
<dbReference type="Proteomes" id="UP000285575">
    <property type="component" value="Unassembled WGS sequence"/>
</dbReference>
<sequence length="251" mass="28310">MINQNLHRQPTALDSVTHRKLKLQMPVTDWRVADQLNAMFVAAAEFGDVCREFPIVFVKAGKEPDGTDAIAPIAVFGLVQNQNLYVTGERWRAQYIPAVLRAYPFCIARIDDDRFAICVDTAWKGASETEGQPLFTEAGEQGDLLKEMTPYLETLEAEIQRTRLVGKKLLELDVLREMRFDATLPDGRQHTVDGFLTVDEKKMTELPDNVVGELHRTGVLGLVHLHWVSMGNMRRLVDWHVERSAAETPAA</sequence>
<keyword evidence="2" id="KW-1185">Reference proteome</keyword>
<evidence type="ECO:0000313" key="1">
    <source>
        <dbReference type="EMBL" id="RVU45541.1"/>
    </source>
</evidence>
<dbReference type="OrthoDB" id="9806524at2"/>
<name>A0A437RFJ8_9BURK</name>